<dbReference type="RefSeq" id="XP_072574973.1">
    <property type="nucleotide sequence ID" value="XM_072718872.1"/>
</dbReference>
<dbReference type="PANTHER" id="PTHR47981:SF41">
    <property type="entry name" value="RAS-RELATED PROTEIN RAB-32 ISOFORM X1"/>
    <property type="match status" value="1"/>
</dbReference>
<feature type="region of interest" description="Disordered" evidence="8">
    <location>
        <begin position="256"/>
        <end position="294"/>
    </location>
</feature>
<dbReference type="SUPFAM" id="SSF52540">
    <property type="entry name" value="P-loop containing nucleoside triphosphate hydrolases"/>
    <property type="match status" value="1"/>
</dbReference>
<evidence type="ECO:0000256" key="5">
    <source>
        <dbReference type="ARBA" id="ARBA00023288"/>
    </source>
</evidence>
<proteinExistence type="inferred from homology"/>
<evidence type="ECO:0000313" key="10">
    <source>
        <dbReference type="RefSeq" id="XP_072574973.1"/>
    </source>
</evidence>
<feature type="compositionally biased region" description="Gly residues" evidence="8">
    <location>
        <begin position="189"/>
        <end position="202"/>
    </location>
</feature>
<accession>A0ABM4XAA9</accession>
<dbReference type="InterPro" id="IPR030697">
    <property type="entry name" value="Rab29/Rab38/Rab32"/>
</dbReference>
<keyword evidence="9" id="KW-1185">Reference proteome</keyword>
<feature type="compositionally biased region" description="Low complexity" evidence="8">
    <location>
        <begin position="263"/>
        <end position="273"/>
    </location>
</feature>
<gene>
    <name evidence="10" type="primary">RAB32</name>
</gene>
<name>A0ABM4XAA9_VULVU</name>
<dbReference type="PRINTS" id="PR00449">
    <property type="entry name" value="RASTRNSFRMNG"/>
</dbReference>
<organism evidence="9 10">
    <name type="scientific">Vulpes vulpes</name>
    <name type="common">Red fox</name>
    <dbReference type="NCBI Taxonomy" id="9627"/>
    <lineage>
        <taxon>Eukaryota</taxon>
        <taxon>Metazoa</taxon>
        <taxon>Chordata</taxon>
        <taxon>Craniata</taxon>
        <taxon>Vertebrata</taxon>
        <taxon>Euteleostomi</taxon>
        <taxon>Mammalia</taxon>
        <taxon>Eutheria</taxon>
        <taxon>Laurasiatheria</taxon>
        <taxon>Carnivora</taxon>
        <taxon>Caniformia</taxon>
        <taxon>Canidae</taxon>
        <taxon>Vulpes</taxon>
    </lineage>
</organism>
<comment type="similarity">
    <text evidence="2">Belongs to the small GTPase superfamily. Rab family.</text>
</comment>
<evidence type="ECO:0000256" key="2">
    <source>
        <dbReference type="ARBA" id="ARBA00006270"/>
    </source>
</evidence>
<keyword evidence="5" id="KW-0449">Lipoprotein</keyword>
<dbReference type="InterPro" id="IPR027417">
    <property type="entry name" value="P-loop_NTPase"/>
</dbReference>
<sequence length="478" mass="49525">MRDAGPGTRSWDPGATTGAEGRRSAAEPPGGRLHLNTRALWALLSRSESPGLGSARLLATPVGGGGAAGRRGQVRSPGGGGEGWSPGAPPPGSQVCSGPGAPPPRTPRRAPAARGRLRSASRGRPGAAHPGAEGTPRRRKCGAGAGAGGGGKRPGRRVLLPAGQPPALPPRPARRPRRPVPGPVTRRAAGGGGGGGGGGGAHGGRRARGSRPGGGGGRGARDPRAPLQGAGHRRARRGQDQHHQALRAPALLPALPRHHRGGLRPQGPQLGQPDAGAPAALGHRGGALKPDDLPKGTLLVTDTTDPSNRGPFQNVSHRPAWMLGCEMLLCDLTHSSGQERFGNMTRVYYKEAVGAFVVFDISRGSTFEAVLKWKSDLDSKVHLPNGSPIPAVLLANKCDQKKDGGQSPPQMDQFCKEHGFTGWFETSAKDNINIDEAARFLVENILANHQSFPNEENDAGKVKLDQETLTAESKSQCC</sequence>
<dbReference type="InterPro" id="IPR001806">
    <property type="entry name" value="Small_GTPase"/>
</dbReference>
<evidence type="ECO:0000256" key="4">
    <source>
        <dbReference type="ARBA" id="ARBA00023134"/>
    </source>
</evidence>
<dbReference type="Gene3D" id="3.40.50.300">
    <property type="entry name" value="P-loop containing nucleotide triphosphate hydrolases"/>
    <property type="match status" value="1"/>
</dbReference>
<dbReference type="PROSITE" id="PS51419">
    <property type="entry name" value="RAB"/>
    <property type="match status" value="1"/>
</dbReference>
<dbReference type="CDD" id="cd04107">
    <property type="entry name" value="Rab32_Rab38"/>
    <property type="match status" value="1"/>
</dbReference>
<dbReference type="SMART" id="SM00173">
    <property type="entry name" value="RAS"/>
    <property type="match status" value="1"/>
</dbReference>
<feature type="region of interest" description="Disordered" evidence="8">
    <location>
        <begin position="1"/>
        <end position="33"/>
    </location>
</feature>
<dbReference type="Proteomes" id="UP001652641">
    <property type="component" value="Chromosome 1"/>
</dbReference>
<keyword evidence="6" id="KW-0636">Prenylation</keyword>
<comment type="subcellular location">
    <subcellularLocation>
        <location evidence="1">Cytoplasmic vesicle</location>
        <location evidence="1">Phagosome membrane</location>
    </subcellularLocation>
    <subcellularLocation>
        <location evidence="7">Endomembrane system</location>
        <topology evidence="7">Lipid-anchor</topology>
        <orientation evidence="7">Cytoplasmic side</orientation>
    </subcellularLocation>
</comment>
<evidence type="ECO:0000256" key="3">
    <source>
        <dbReference type="ARBA" id="ARBA00022741"/>
    </source>
</evidence>
<dbReference type="Pfam" id="PF00071">
    <property type="entry name" value="Ras"/>
    <property type="match status" value="1"/>
</dbReference>
<feature type="compositionally biased region" description="Gly residues" evidence="8">
    <location>
        <begin position="143"/>
        <end position="152"/>
    </location>
</feature>
<evidence type="ECO:0000313" key="9">
    <source>
        <dbReference type="Proteomes" id="UP001652641"/>
    </source>
</evidence>
<evidence type="ECO:0000256" key="6">
    <source>
        <dbReference type="ARBA" id="ARBA00023289"/>
    </source>
</evidence>
<evidence type="ECO:0000256" key="1">
    <source>
        <dbReference type="ARBA" id="ARBA00004580"/>
    </source>
</evidence>
<reference evidence="9" key="1">
    <citation type="submission" date="2025-05" db="UniProtKB">
        <authorList>
            <consortium name="RefSeq"/>
        </authorList>
    </citation>
    <scope>NUCLEOTIDE SEQUENCE [LARGE SCALE GENOMIC DNA]</scope>
</reference>
<protein>
    <submittedName>
        <fullName evidence="10">Ras-related protein Rab-32 isoform X1</fullName>
    </submittedName>
</protein>
<evidence type="ECO:0000256" key="8">
    <source>
        <dbReference type="SAM" id="MobiDB-lite"/>
    </source>
</evidence>
<keyword evidence="3" id="KW-0547">Nucleotide-binding</keyword>
<keyword evidence="4" id="KW-0342">GTP-binding</keyword>
<reference evidence="10" key="2">
    <citation type="submission" date="2025-08" db="UniProtKB">
        <authorList>
            <consortium name="RefSeq"/>
        </authorList>
    </citation>
    <scope>IDENTIFICATION</scope>
    <source>
        <tissue evidence="10">Cell line</tissue>
    </source>
</reference>
<dbReference type="GeneID" id="112919401"/>
<feature type="region of interest" description="Disordered" evidence="8">
    <location>
        <begin position="49"/>
        <end position="244"/>
    </location>
</feature>
<evidence type="ECO:0000256" key="7">
    <source>
        <dbReference type="ARBA" id="ARBA00046278"/>
    </source>
</evidence>
<dbReference type="PANTHER" id="PTHR47981">
    <property type="entry name" value="RAB FAMILY"/>
    <property type="match status" value="1"/>
</dbReference>
<dbReference type="SMART" id="SM00175">
    <property type="entry name" value="RAB"/>
    <property type="match status" value="1"/>
</dbReference>